<protein>
    <submittedName>
        <fullName evidence="1">Uncharacterized protein</fullName>
    </submittedName>
</protein>
<evidence type="ECO:0000313" key="2">
    <source>
        <dbReference type="Proteomes" id="UP000034090"/>
    </source>
</evidence>
<dbReference type="Proteomes" id="UP000034090">
    <property type="component" value="Unassembled WGS sequence"/>
</dbReference>
<evidence type="ECO:0000313" key="1">
    <source>
        <dbReference type="EMBL" id="KKS98837.1"/>
    </source>
</evidence>
<dbReference type="AlphaFoldDB" id="A0A0G1DMP4"/>
<proteinExistence type="predicted"/>
<sequence length="107" mass="11911">MLPLRVVLFDAEGCSGECACEVLDRLGDSVDAIWVVSADKKGRIIWGLLCRNERIAEVISLVTKATRVVPKDCAYPLLRTAEKDFQALSAEFIEYGIEVKEKEFAFA</sequence>
<reference evidence="1 2" key="1">
    <citation type="journal article" date="2015" name="Nature">
        <title>rRNA introns, odd ribosomes, and small enigmatic genomes across a large radiation of phyla.</title>
        <authorList>
            <person name="Brown C.T."/>
            <person name="Hug L.A."/>
            <person name="Thomas B.C."/>
            <person name="Sharon I."/>
            <person name="Castelle C.J."/>
            <person name="Singh A."/>
            <person name="Wilkins M.J."/>
            <person name="Williams K.H."/>
            <person name="Banfield J.F."/>
        </authorList>
    </citation>
    <scope>NUCLEOTIDE SEQUENCE [LARGE SCALE GENOMIC DNA]</scope>
</reference>
<comment type="caution">
    <text evidence="1">The sequence shown here is derived from an EMBL/GenBank/DDBJ whole genome shotgun (WGS) entry which is preliminary data.</text>
</comment>
<accession>A0A0G1DMP4</accession>
<name>A0A0G1DMP4_9BACT</name>
<gene>
    <name evidence="1" type="ORF">UV74_C0002G0058</name>
</gene>
<organism evidence="1 2">
    <name type="scientific">Candidatus Woesebacteria bacterium GW2011_GWB1_43_14</name>
    <dbReference type="NCBI Taxonomy" id="1618578"/>
    <lineage>
        <taxon>Bacteria</taxon>
        <taxon>Candidatus Woeseibacteriota</taxon>
    </lineage>
</organism>
<dbReference type="EMBL" id="LCFQ01000002">
    <property type="protein sequence ID" value="KKS98837.1"/>
    <property type="molecule type" value="Genomic_DNA"/>
</dbReference>